<dbReference type="InterPro" id="IPR029063">
    <property type="entry name" value="SAM-dependent_MTases_sf"/>
</dbReference>
<gene>
    <name evidence="1" type="ORF">HYG87_04535</name>
</gene>
<name>A0A8T8K518_9EURY</name>
<dbReference type="AlphaFoldDB" id="A0A8T8K518"/>
<sequence>MSGNKIWFLGRGFEEYLLMFNLNLNNLKNCRILDCNAGASSFTTHMHKRGYDVTAADMLYGPNPEDIEKITSHDFKTLMDAHKGLEDKVEWGFFKDLAEMMAYREKCYKEFYQDYKNSFNHRYVPEKLPDLNFPDKSFHLVLSSHLLFLYDDRLDYEFHLDSIREMLRVSRDEVRIYPIISINGKGKHSTYLKQIIEDLSPDYYLDIQPVKYQFRRGANEMLCIKKINRNRDSCGLVTYDAIKVEGK</sequence>
<dbReference type="GO" id="GO:0032259">
    <property type="term" value="P:methylation"/>
    <property type="evidence" value="ECO:0007669"/>
    <property type="project" value="UniProtKB-KW"/>
</dbReference>
<reference evidence="1" key="1">
    <citation type="submission" date="2020-07" db="EMBL/GenBank/DDBJ databases">
        <title>Methanobacterium. sp. MethCan genome.</title>
        <authorList>
            <person name="Postec A."/>
            <person name="Quemeneur M."/>
        </authorList>
    </citation>
    <scope>NUCLEOTIDE SEQUENCE</scope>
    <source>
        <strain evidence="1">MethCAN</strain>
    </source>
</reference>
<dbReference type="EMBL" id="CP058560">
    <property type="protein sequence ID" value="QUH23087.1"/>
    <property type="molecule type" value="Genomic_DNA"/>
</dbReference>
<dbReference type="Proteomes" id="UP000681041">
    <property type="component" value="Chromosome"/>
</dbReference>
<dbReference type="KEGG" id="meme:HYG87_04535"/>
<dbReference type="SUPFAM" id="SSF53335">
    <property type="entry name" value="S-adenosyl-L-methionine-dependent methyltransferases"/>
    <property type="match status" value="1"/>
</dbReference>
<dbReference type="Gene3D" id="3.40.50.150">
    <property type="entry name" value="Vaccinia Virus protein VP39"/>
    <property type="match status" value="1"/>
</dbReference>
<protein>
    <submittedName>
        <fullName evidence="1">Class I SAM-dependent methyltransferase</fullName>
    </submittedName>
</protein>
<keyword evidence="1" id="KW-0808">Transferase</keyword>
<organism evidence="1 2">
    <name type="scientific">Methanobacterium alkalithermotolerans</name>
    <dbReference type="NCBI Taxonomy" id="2731220"/>
    <lineage>
        <taxon>Archaea</taxon>
        <taxon>Methanobacteriati</taxon>
        <taxon>Methanobacteriota</taxon>
        <taxon>Methanomada group</taxon>
        <taxon>Methanobacteria</taxon>
        <taxon>Methanobacteriales</taxon>
        <taxon>Methanobacteriaceae</taxon>
        <taxon>Methanobacterium</taxon>
    </lineage>
</organism>
<keyword evidence="1" id="KW-0489">Methyltransferase</keyword>
<proteinExistence type="predicted"/>
<dbReference type="GO" id="GO:0008168">
    <property type="term" value="F:methyltransferase activity"/>
    <property type="evidence" value="ECO:0007669"/>
    <property type="project" value="UniProtKB-KW"/>
</dbReference>
<dbReference type="OrthoDB" id="175699at2157"/>
<evidence type="ECO:0000313" key="1">
    <source>
        <dbReference type="EMBL" id="QUH23087.1"/>
    </source>
</evidence>
<evidence type="ECO:0000313" key="2">
    <source>
        <dbReference type="Proteomes" id="UP000681041"/>
    </source>
</evidence>
<dbReference type="RefSeq" id="WP_211534034.1">
    <property type="nucleotide sequence ID" value="NZ_CP058560.1"/>
</dbReference>
<accession>A0A8T8K518</accession>
<dbReference type="GeneID" id="64820006"/>
<keyword evidence="2" id="KW-1185">Reference proteome</keyword>